<dbReference type="SUPFAM" id="SSF160387">
    <property type="entry name" value="NosL/MerB-like"/>
    <property type="match status" value="1"/>
</dbReference>
<dbReference type="Proteomes" id="UP000199161">
    <property type="component" value="Unassembled WGS sequence"/>
</dbReference>
<evidence type="ECO:0000256" key="1">
    <source>
        <dbReference type="SAM" id="MobiDB-lite"/>
    </source>
</evidence>
<protein>
    <submittedName>
        <fullName evidence="2">Alkylmercury lyase</fullName>
    </submittedName>
</protein>
<name>A0A1I1HTJ0_NATHA</name>
<evidence type="ECO:0000313" key="2">
    <source>
        <dbReference type="EMBL" id="SFC27181.1"/>
    </source>
</evidence>
<feature type="region of interest" description="Disordered" evidence="1">
    <location>
        <begin position="118"/>
        <end position="141"/>
    </location>
</feature>
<evidence type="ECO:0000313" key="3">
    <source>
        <dbReference type="Proteomes" id="UP000199161"/>
    </source>
</evidence>
<keyword evidence="3" id="KW-1185">Reference proteome</keyword>
<feature type="compositionally biased region" description="Basic and acidic residues" evidence="1">
    <location>
        <begin position="1"/>
        <end position="11"/>
    </location>
</feature>
<dbReference type="Gene3D" id="3.30.450.410">
    <property type="match status" value="1"/>
</dbReference>
<reference evidence="3" key="1">
    <citation type="submission" date="2016-10" db="EMBL/GenBank/DDBJ databases">
        <authorList>
            <person name="Varghese N."/>
            <person name="Submissions S."/>
        </authorList>
    </citation>
    <scope>NUCLEOTIDE SEQUENCE [LARGE SCALE GENOMIC DNA]</scope>
    <source>
        <strain evidence="3">DSM 13078</strain>
    </source>
</reference>
<keyword evidence="2" id="KW-0456">Lyase</keyword>
<organism evidence="2 3">
    <name type="scientific">Natronobacterium haloterrestre</name>
    <name type="common">Halobiforma haloterrestris</name>
    <dbReference type="NCBI Taxonomy" id="148448"/>
    <lineage>
        <taxon>Archaea</taxon>
        <taxon>Methanobacteriati</taxon>
        <taxon>Methanobacteriota</taxon>
        <taxon>Stenosarchaea group</taxon>
        <taxon>Halobacteria</taxon>
        <taxon>Halobacteriales</taxon>
        <taxon>Natrialbaceae</taxon>
        <taxon>Natronobacterium</taxon>
    </lineage>
</organism>
<dbReference type="RefSeq" id="WP_089788499.1">
    <property type="nucleotide sequence ID" value="NZ_FOKW01000006.1"/>
</dbReference>
<feature type="region of interest" description="Disordered" evidence="1">
    <location>
        <begin position="1"/>
        <end position="38"/>
    </location>
</feature>
<proteinExistence type="predicted"/>
<dbReference type="OrthoDB" id="232973at2157"/>
<dbReference type="GO" id="GO:0018836">
    <property type="term" value="F:alkylmercury lyase activity"/>
    <property type="evidence" value="ECO:0007669"/>
    <property type="project" value="InterPro"/>
</dbReference>
<sequence>MGNDRTDRSDPDVDEPSADSGRWLPDRPEPTLEAPIPDDLGTALGRLVGTDPVATLEEWVAECRRLTGGIGLEELCHAEGETAHWGELGGAGGERYDFRCVYDAVILAAVADEPVRIHTESPDGTPIEARATGDEVTPTPPSAVVSFGVETDVDRPGGGAKAEPTLEDVYATVCPYVRAFPDREAYDRWASRAPAATVAMPLAGATDLAEALVE</sequence>
<dbReference type="InterPro" id="IPR053717">
    <property type="entry name" value="MerB_lyase_sf"/>
</dbReference>
<gene>
    <name evidence="2" type="ORF">SAMN05444422_106157</name>
</gene>
<dbReference type="EMBL" id="FOKW01000006">
    <property type="protein sequence ID" value="SFC27181.1"/>
    <property type="molecule type" value="Genomic_DNA"/>
</dbReference>
<dbReference type="Pfam" id="PF03243">
    <property type="entry name" value="MerB"/>
    <property type="match status" value="1"/>
</dbReference>
<accession>A0A1I1HTJ0</accession>
<dbReference type="AlphaFoldDB" id="A0A1I1HTJ0"/>
<dbReference type="InterPro" id="IPR004927">
    <property type="entry name" value="MerB"/>
</dbReference>